<feature type="region of interest" description="Disordered" evidence="3">
    <location>
        <begin position="359"/>
        <end position="385"/>
    </location>
</feature>
<dbReference type="EMBL" id="HBNR01070639">
    <property type="protein sequence ID" value="CAE4645263.1"/>
    <property type="molecule type" value="Transcribed_RNA"/>
</dbReference>
<feature type="compositionally biased region" description="Basic and acidic residues" evidence="3">
    <location>
        <begin position="375"/>
        <end position="385"/>
    </location>
</feature>
<reference evidence="4" key="1">
    <citation type="submission" date="2021-01" db="EMBL/GenBank/DDBJ databases">
        <authorList>
            <person name="Corre E."/>
            <person name="Pelletier E."/>
            <person name="Niang G."/>
            <person name="Scheremetjew M."/>
            <person name="Finn R."/>
            <person name="Kale V."/>
            <person name="Holt S."/>
            <person name="Cochrane G."/>
            <person name="Meng A."/>
            <person name="Brown T."/>
            <person name="Cohen L."/>
        </authorList>
    </citation>
    <scope>NUCLEOTIDE SEQUENCE</scope>
    <source>
        <strain evidence="4">CCMP3105</strain>
    </source>
</reference>
<sequence length="596" mass="62597">MRSTASTSAASPTHGETLVSTAFLEQPPAARQTTQAELWGMLPASGPAEQEWGHSSFMSDDSEVGGEEEESVIHEGVLLNRLSDVCIRSVAVGAGHVVFLAESGFALSYGRNHRGQLGVGDATSRDQPEPVLFTGCLAPSSVVIGSLERVIAHEDEKPNDPSWTISAVACGNDHTLFLSRRPSGGAQVFACGAWEALGMEGVTDDQPIALGIRQLFEVTAIAARRDASCCAVPEPAGEGSGGAGSGAHLLYFWGEVGCCLVPSYYAEPTPLYRTPRRIDALGLGAFFGLALDEVGSVYAWGDGTYGELGGAEEVQTDTFKAHARVLDSAELPEPGCVLLPPLEVPEGSFSINTTSLHTADPAEAPASDHGSAAPDSERGSRERRPRVIDIACGERHSLLLDESGRVFAFGENLAGQCGVPEVVGAGHITGNTVPRPRQVPVEGPRRGGAGCRHGPARPSELGARVFAGWRHSAMVTRDHRLYIWGHPANRKLGHAGFNPDGTEAGDRPSKKRPPGVAVRSALRDAVRRPRFVYSLLHRRVKALGLGEECTVIVTGDGATGSEVPSAAGAQEDVGSPRREAPMDAGKLGAILSSVSL</sequence>
<feature type="region of interest" description="Disordered" evidence="3">
    <location>
        <begin position="492"/>
        <end position="520"/>
    </location>
</feature>
<dbReference type="PANTHER" id="PTHR22870">
    <property type="entry name" value="REGULATOR OF CHROMOSOME CONDENSATION"/>
    <property type="match status" value="1"/>
</dbReference>
<dbReference type="InterPro" id="IPR000408">
    <property type="entry name" value="Reg_chr_condens"/>
</dbReference>
<dbReference type="PROSITE" id="PS00626">
    <property type="entry name" value="RCC1_2"/>
    <property type="match status" value="2"/>
</dbReference>
<evidence type="ECO:0000313" key="4">
    <source>
        <dbReference type="EMBL" id="CAE4645263.1"/>
    </source>
</evidence>
<dbReference type="PROSITE" id="PS50012">
    <property type="entry name" value="RCC1_3"/>
    <property type="match status" value="2"/>
</dbReference>
<feature type="repeat" description="RCC1" evidence="2">
    <location>
        <begin position="104"/>
        <end position="181"/>
    </location>
</feature>
<evidence type="ECO:0000256" key="1">
    <source>
        <dbReference type="ARBA" id="ARBA00022737"/>
    </source>
</evidence>
<dbReference type="InterPro" id="IPR051210">
    <property type="entry name" value="Ub_ligase/GEF_domain"/>
</dbReference>
<feature type="region of interest" description="Disordered" evidence="3">
    <location>
        <begin position="557"/>
        <end position="585"/>
    </location>
</feature>
<gene>
    <name evidence="4" type="ORF">AMON00008_LOCUS50034</name>
</gene>
<protein>
    <submittedName>
        <fullName evidence="4">Uncharacterized protein</fullName>
    </submittedName>
</protein>
<dbReference type="AlphaFoldDB" id="A0A7S4VRA7"/>
<dbReference type="SUPFAM" id="SSF50985">
    <property type="entry name" value="RCC1/BLIP-II"/>
    <property type="match status" value="1"/>
</dbReference>
<feature type="region of interest" description="Disordered" evidence="3">
    <location>
        <begin position="428"/>
        <end position="456"/>
    </location>
</feature>
<name>A0A7S4VRA7_9DINO</name>
<dbReference type="PRINTS" id="PR00633">
    <property type="entry name" value="RCCNDNSATION"/>
</dbReference>
<accession>A0A7S4VRA7</accession>
<feature type="compositionally biased region" description="Acidic residues" evidence="3">
    <location>
        <begin position="60"/>
        <end position="70"/>
    </location>
</feature>
<proteinExistence type="predicted"/>
<dbReference type="InterPro" id="IPR009091">
    <property type="entry name" value="RCC1/BLIP-II"/>
</dbReference>
<organism evidence="4">
    <name type="scientific">Alexandrium monilatum</name>
    <dbReference type="NCBI Taxonomy" id="311494"/>
    <lineage>
        <taxon>Eukaryota</taxon>
        <taxon>Sar</taxon>
        <taxon>Alveolata</taxon>
        <taxon>Dinophyceae</taxon>
        <taxon>Gonyaulacales</taxon>
        <taxon>Pyrocystaceae</taxon>
        <taxon>Alexandrium</taxon>
    </lineage>
</organism>
<dbReference type="PANTHER" id="PTHR22870:SF360">
    <property type="entry name" value="ULTRAVIOLET-B RECEPTOR UVR8"/>
    <property type="match status" value="1"/>
</dbReference>
<dbReference type="Pfam" id="PF13540">
    <property type="entry name" value="RCC1_2"/>
    <property type="match status" value="1"/>
</dbReference>
<feature type="repeat" description="RCC1" evidence="2">
    <location>
        <begin position="295"/>
        <end position="403"/>
    </location>
</feature>
<keyword evidence="1" id="KW-0677">Repeat</keyword>
<evidence type="ECO:0000256" key="3">
    <source>
        <dbReference type="SAM" id="MobiDB-lite"/>
    </source>
</evidence>
<feature type="region of interest" description="Disordered" evidence="3">
    <location>
        <begin position="45"/>
        <end position="70"/>
    </location>
</feature>
<evidence type="ECO:0000256" key="2">
    <source>
        <dbReference type="PROSITE-ProRule" id="PRU00235"/>
    </source>
</evidence>
<dbReference type="Gene3D" id="2.130.10.30">
    <property type="entry name" value="Regulator of chromosome condensation 1/beta-lactamase-inhibitor protein II"/>
    <property type="match status" value="2"/>
</dbReference>